<proteinExistence type="inferred from homology"/>
<comment type="similarity">
    <text evidence="1">Belongs to the opacity porin family.</text>
</comment>
<feature type="chain" id="PRO_5016787952" evidence="3">
    <location>
        <begin position="21"/>
        <end position="195"/>
    </location>
</feature>
<dbReference type="OrthoDB" id="6648740at2"/>
<reference evidence="5 6" key="1">
    <citation type="submission" date="2018-06" db="EMBL/GenBank/DDBJ databases">
        <authorList>
            <consortium name="Pathogen Informatics"/>
            <person name="Doyle S."/>
        </authorList>
    </citation>
    <scope>NUCLEOTIDE SEQUENCE [LARGE SCALE GENOMIC DNA]</scope>
    <source>
        <strain evidence="5 6">NCTC12872</strain>
    </source>
</reference>
<dbReference type="Gene3D" id="2.40.160.20">
    <property type="match status" value="1"/>
</dbReference>
<protein>
    <submittedName>
        <fullName evidence="5">Outer membrane protein P.IIC</fullName>
    </submittedName>
</protein>
<accession>A0A379C7P6</accession>
<keyword evidence="2 3" id="KW-0732">Signal</keyword>
<evidence type="ECO:0000256" key="3">
    <source>
        <dbReference type="SAM" id="SignalP"/>
    </source>
</evidence>
<dbReference type="InterPro" id="IPR011250">
    <property type="entry name" value="OMP/PagP_B-barrel"/>
</dbReference>
<evidence type="ECO:0000259" key="4">
    <source>
        <dbReference type="Pfam" id="PF02462"/>
    </source>
</evidence>
<dbReference type="GO" id="GO:0009279">
    <property type="term" value="C:cell outer membrane"/>
    <property type="evidence" value="ECO:0007669"/>
    <property type="project" value="UniProtKB-ARBA"/>
</dbReference>
<dbReference type="Proteomes" id="UP000255417">
    <property type="component" value="Unassembled WGS sequence"/>
</dbReference>
<feature type="domain" description="Porin opacity type" evidence="4">
    <location>
        <begin position="54"/>
        <end position="195"/>
    </location>
</feature>
<keyword evidence="6" id="KW-1185">Reference proteome</keyword>
<dbReference type="EMBL" id="UGTA01000001">
    <property type="protein sequence ID" value="SUB58340.1"/>
    <property type="molecule type" value="Genomic_DNA"/>
</dbReference>
<evidence type="ECO:0000256" key="1">
    <source>
        <dbReference type="ARBA" id="ARBA00009830"/>
    </source>
</evidence>
<dbReference type="NCBIfam" id="TIGR01414">
    <property type="entry name" value="autotrans_barl"/>
    <property type="match status" value="1"/>
</dbReference>
<dbReference type="InterPro" id="IPR006315">
    <property type="entry name" value="OM_autotransptr_brl_dom"/>
</dbReference>
<gene>
    <name evidence="5" type="primary">piiC</name>
    <name evidence="5" type="ORF">NCTC12872_00302</name>
</gene>
<dbReference type="SUPFAM" id="SSF56925">
    <property type="entry name" value="OMPA-like"/>
    <property type="match status" value="1"/>
</dbReference>
<dbReference type="RefSeq" id="WP_115314867.1">
    <property type="nucleotide sequence ID" value="NZ_LWIF01000001.1"/>
</dbReference>
<name>A0A379C7P6_9PAST</name>
<sequence>MKKALLVSTLSLALIAPVMAQQGFYIQGDLGYSSLKFGNNKIKKSTGFSPRLSAGYNFGDVRLAVDYTGYNYKNKYKSNKNVSKKDRYIDINRSFGLSAIYDFDMGSAIKPYVGARLALNHLKLDGKKISSNKKETIKGSSSKLGLGVVVGASYSLTKKLDLDVGYHYNRWGKFKSIDNVKPISHEFSTGLRYTF</sequence>
<evidence type="ECO:0000256" key="2">
    <source>
        <dbReference type="ARBA" id="ARBA00022729"/>
    </source>
</evidence>
<dbReference type="Pfam" id="PF02462">
    <property type="entry name" value="Opacity"/>
    <property type="match status" value="1"/>
</dbReference>
<dbReference type="InterPro" id="IPR003394">
    <property type="entry name" value="Porin_opacity"/>
</dbReference>
<dbReference type="AlphaFoldDB" id="A0A379C7P6"/>
<evidence type="ECO:0000313" key="6">
    <source>
        <dbReference type="Proteomes" id="UP000255417"/>
    </source>
</evidence>
<evidence type="ECO:0000313" key="5">
    <source>
        <dbReference type="EMBL" id="SUB58340.1"/>
    </source>
</evidence>
<dbReference type="GO" id="GO:0015288">
    <property type="term" value="F:porin activity"/>
    <property type="evidence" value="ECO:0007669"/>
    <property type="project" value="InterPro"/>
</dbReference>
<organism evidence="5 6">
    <name type="scientific">Phocoenobacter uteri</name>
    <dbReference type="NCBI Taxonomy" id="146806"/>
    <lineage>
        <taxon>Bacteria</taxon>
        <taxon>Pseudomonadati</taxon>
        <taxon>Pseudomonadota</taxon>
        <taxon>Gammaproteobacteria</taxon>
        <taxon>Pasteurellales</taxon>
        <taxon>Pasteurellaceae</taxon>
        <taxon>Phocoenobacter</taxon>
    </lineage>
</organism>
<feature type="signal peptide" evidence="3">
    <location>
        <begin position="1"/>
        <end position="20"/>
    </location>
</feature>